<proteinExistence type="inferred from homology"/>
<dbReference type="Gene3D" id="2.120.10.30">
    <property type="entry name" value="TolB, C-terminal domain"/>
    <property type="match status" value="1"/>
</dbReference>
<dbReference type="PATRIC" id="fig|1166018.3.peg.4790"/>
<dbReference type="eggNOG" id="COG0823">
    <property type="taxonomic scope" value="Bacteria"/>
</dbReference>
<dbReference type="PANTHER" id="PTHR36842:SF1">
    <property type="entry name" value="PROTEIN TOLB"/>
    <property type="match status" value="1"/>
</dbReference>
<dbReference type="AlphaFoldDB" id="I0KA77"/>
<name>I0KA77_9BACT</name>
<evidence type="ECO:0000256" key="1">
    <source>
        <dbReference type="ARBA" id="ARBA00009820"/>
    </source>
</evidence>
<organism evidence="2 3">
    <name type="scientific">Fibrella aestuarina BUZ 2</name>
    <dbReference type="NCBI Taxonomy" id="1166018"/>
    <lineage>
        <taxon>Bacteria</taxon>
        <taxon>Pseudomonadati</taxon>
        <taxon>Bacteroidota</taxon>
        <taxon>Cytophagia</taxon>
        <taxon>Cytophagales</taxon>
        <taxon>Spirosomataceae</taxon>
        <taxon>Fibrella</taxon>
    </lineage>
</organism>
<comment type="similarity">
    <text evidence="1">Belongs to the TolB family.</text>
</comment>
<keyword evidence="3" id="KW-1185">Reference proteome</keyword>
<dbReference type="SUPFAM" id="SSF82171">
    <property type="entry name" value="DPP6 N-terminal domain-like"/>
    <property type="match status" value="1"/>
</dbReference>
<evidence type="ECO:0000313" key="3">
    <source>
        <dbReference type="Proteomes" id="UP000011058"/>
    </source>
</evidence>
<dbReference type="InterPro" id="IPR011042">
    <property type="entry name" value="6-blade_b-propeller_TolB-like"/>
</dbReference>
<reference evidence="2 3" key="1">
    <citation type="journal article" date="2012" name="J. Bacteriol.">
        <title>Genome Sequence of Fibrella aestuarina BUZ 2T, a Filamentous Marine Bacterium.</title>
        <authorList>
            <person name="Filippini M."/>
            <person name="Qi W."/>
            <person name="Blom J."/>
            <person name="Goesmann A."/>
            <person name="Smits T.H."/>
            <person name="Bagheri H.C."/>
        </authorList>
    </citation>
    <scope>NUCLEOTIDE SEQUENCE [LARGE SCALE GENOMIC DNA]</scope>
    <source>
        <strain evidence="3">BUZ 2T</strain>
    </source>
</reference>
<dbReference type="InterPro" id="IPR011659">
    <property type="entry name" value="WD40"/>
</dbReference>
<dbReference type="EMBL" id="HE796683">
    <property type="protein sequence ID" value="CCH01030.1"/>
    <property type="molecule type" value="Genomic_DNA"/>
</dbReference>
<accession>I0KA77</accession>
<dbReference type="KEGG" id="fae:FAES_3021"/>
<dbReference type="OrthoDB" id="8432779at2"/>
<evidence type="ECO:0000313" key="2">
    <source>
        <dbReference type="EMBL" id="CCH01030.1"/>
    </source>
</evidence>
<protein>
    <submittedName>
        <fullName evidence="2">Putative transport protein</fullName>
    </submittedName>
</protein>
<sequence length="305" mass="33822">MRHLYCLFALMPWASSAPQPVISQLETFDLATNQRTVIRRDTGRFEAPNWTKDGTSLIINEQGGLYRVAVRGGQKTRIPTGNITNSNNDHGLSPDGKLLAISNNDLLPGSNSRSSRVYVVPIGGGTPRLVTEQAPSYWHGWSPDGRTLAYVAQRAQGDGSFDFDIYTIPVNGGPETRLTTAKGLDDGPDYAPDGQTIYFNSMRSGKMDIWQMNPNGQNARQLTNDAFSNWFPHPSPDGRWLVFISYLVDQGSNHPADKAVMLRLMDLKTGKLRELARFRGGQGTLNVPSWSPDSRRFAFVSYPEN</sequence>
<dbReference type="PANTHER" id="PTHR36842">
    <property type="entry name" value="PROTEIN TOLB HOMOLOG"/>
    <property type="match status" value="1"/>
</dbReference>
<dbReference type="HOGENOM" id="CLU_056136_0_0_10"/>
<gene>
    <name evidence="2" type="primary">tolB3</name>
    <name evidence="2" type="ORF">FAES_3021</name>
</gene>
<dbReference type="Pfam" id="PF07676">
    <property type="entry name" value="PD40"/>
    <property type="match status" value="4"/>
</dbReference>
<dbReference type="RefSeq" id="WP_015332129.1">
    <property type="nucleotide sequence ID" value="NC_020054.1"/>
</dbReference>
<dbReference type="STRING" id="1166018.FAES_3021"/>
<dbReference type="Proteomes" id="UP000011058">
    <property type="component" value="Chromosome"/>
</dbReference>